<protein>
    <submittedName>
        <fullName evidence="2">Uncharacterized protein</fullName>
    </submittedName>
</protein>
<evidence type="ECO:0000313" key="3">
    <source>
        <dbReference type="Proteomes" id="UP001318682"/>
    </source>
</evidence>
<accession>A0ABZ2BQG9</accession>
<proteinExistence type="predicted"/>
<sequence>MLLCGAQYPRLNPPAQKVRDFVADVLPQYWIVAARMPLVLAEPCQGRSCRIMFGVIGVSDVVEVFSGLMNTINVADNADNSSVTLLLDSKLLQLERARIRRYTHESQQTIFPHDSGLSFVTNLADKEVVWGRAGLICSFRRLRRITASGNGEVDPRLKSHNHPGGAYLC</sequence>
<organism evidence="2 3">
    <name type="scientific">Roseobacter fucihabitans</name>
    <dbReference type="NCBI Taxonomy" id="1537242"/>
    <lineage>
        <taxon>Bacteria</taxon>
        <taxon>Pseudomonadati</taxon>
        <taxon>Pseudomonadota</taxon>
        <taxon>Alphaproteobacteria</taxon>
        <taxon>Rhodobacterales</taxon>
        <taxon>Roseobacteraceae</taxon>
        <taxon>Roseobacter</taxon>
    </lineage>
</organism>
<evidence type="ECO:0000256" key="1">
    <source>
        <dbReference type="SAM" id="MobiDB-lite"/>
    </source>
</evidence>
<dbReference type="EMBL" id="CP143423">
    <property type="protein sequence ID" value="WVX48226.1"/>
    <property type="molecule type" value="Genomic_DNA"/>
</dbReference>
<dbReference type="Proteomes" id="UP001318682">
    <property type="component" value="Chromosome"/>
</dbReference>
<gene>
    <name evidence="2" type="ORF">ROLI_013050</name>
</gene>
<feature type="region of interest" description="Disordered" evidence="1">
    <location>
        <begin position="150"/>
        <end position="169"/>
    </location>
</feature>
<keyword evidence="3" id="KW-1185">Reference proteome</keyword>
<reference evidence="3" key="1">
    <citation type="submission" date="2024-01" db="EMBL/GenBank/DDBJ databases">
        <title>Roseobacter fucihabitans sp. nov., isolated from the brown alga Fucus spiralis.</title>
        <authorList>
            <person name="Hahnke S."/>
            <person name="Berger M."/>
            <person name="Schlingloff A."/>
            <person name="Athale I."/>
            <person name="Neumann-Schaal M."/>
            <person name="Adenaya A."/>
            <person name="Poehlein A."/>
            <person name="Daniel R."/>
            <person name="Pertersen J."/>
            <person name="Brinkhoff T."/>
        </authorList>
    </citation>
    <scope>NUCLEOTIDE SEQUENCE [LARGE SCALE GENOMIC DNA]</scope>
    <source>
        <strain evidence="3">B14</strain>
    </source>
</reference>
<name>A0ABZ2BQG9_9RHOB</name>
<evidence type="ECO:0000313" key="2">
    <source>
        <dbReference type="EMBL" id="WVX48226.1"/>
    </source>
</evidence>